<evidence type="ECO:0000259" key="1">
    <source>
        <dbReference type="PROSITE" id="PS51186"/>
    </source>
</evidence>
<accession>Q9L043</accession>
<feature type="domain" description="N-acetyltransferase" evidence="1">
    <location>
        <begin position="36"/>
        <end position="164"/>
    </location>
</feature>
<dbReference type="eggNOG" id="COG1444">
    <property type="taxonomic scope" value="Bacteria"/>
</dbReference>
<dbReference type="Pfam" id="PF00583">
    <property type="entry name" value="Acetyltransf_1"/>
    <property type="match status" value="1"/>
</dbReference>
<dbReference type="PATRIC" id="fig|100226.15.peg.3051"/>
<dbReference type="EMBL" id="AL645882">
    <property type="protein sequence ID" value="CAB87342.1"/>
    <property type="molecule type" value="Genomic_DNA"/>
</dbReference>
<dbReference type="HOGENOM" id="CLU_135063_0_0_11"/>
<dbReference type="Gene3D" id="3.40.630.30">
    <property type="match status" value="1"/>
</dbReference>
<reference evidence="2 3" key="1">
    <citation type="journal article" date="1996" name="Mol. Microbiol.">
        <title>A set of ordered cosmids and a detailed genetic and physical map for the 8 Mb Streptomyces coelicolor A3(2) chromosome.</title>
        <authorList>
            <person name="Redenbach M."/>
            <person name="Kieser H.M."/>
            <person name="Denapaite D."/>
            <person name="Eichner A."/>
            <person name="Cullum J."/>
            <person name="Kinashi H."/>
            <person name="Hopwood D.A."/>
        </authorList>
    </citation>
    <scope>NUCLEOTIDE SEQUENCE [LARGE SCALE GENOMIC DNA]</scope>
    <source>
        <strain evidence="3">ATCC BAA-471 / A3(2) / M145</strain>
    </source>
</reference>
<name>Q9L043_STRCO</name>
<keyword evidence="3" id="KW-1185">Reference proteome</keyword>
<dbReference type="Proteomes" id="UP000001973">
    <property type="component" value="Chromosome"/>
</dbReference>
<proteinExistence type="predicted"/>
<dbReference type="STRING" id="100226.gene:17760604"/>
<dbReference type="InterPro" id="IPR016181">
    <property type="entry name" value="Acyl_CoA_acyltransferase"/>
</dbReference>
<evidence type="ECO:0000313" key="2">
    <source>
        <dbReference type="EMBL" id="CAB87342.1"/>
    </source>
</evidence>
<protein>
    <submittedName>
        <fullName evidence="2">Acetyltransferase</fullName>
    </submittedName>
</protein>
<sequence>MAGAGCARIRFLPGPGVRPAPDPSASGSAYDRTVTITYRWRGDVDNVLLGALHADGFGHPPDGTDWRTQLERHSLGWVCAWENGSLVGFVNVAWDGGAHAFLLDTVVARHCRSRGVGAQLVAVAAEQARAAACEWLHVDFEDDLRPFYLDACGFKETSAGLIAL</sequence>
<dbReference type="AlphaFoldDB" id="Q9L043"/>
<dbReference type="InterPro" id="IPR000182">
    <property type="entry name" value="GNAT_dom"/>
</dbReference>
<dbReference type="KEGG" id="sco:SCO2992"/>
<gene>
    <name evidence="2" type="ordered locus">SCO2992</name>
    <name evidence="2" type="ORF">SCE50.20c</name>
</gene>
<dbReference type="GO" id="GO:0008080">
    <property type="term" value="F:N-acetyltransferase activity"/>
    <property type="evidence" value="ECO:0000318"/>
    <property type="project" value="GO_Central"/>
</dbReference>
<dbReference type="SUPFAM" id="SSF55729">
    <property type="entry name" value="Acyl-CoA N-acyltransferases (Nat)"/>
    <property type="match status" value="1"/>
</dbReference>
<evidence type="ECO:0000313" key="3">
    <source>
        <dbReference type="Proteomes" id="UP000001973"/>
    </source>
</evidence>
<reference evidence="2 3" key="2">
    <citation type="journal article" date="2002" name="Nature">
        <title>Complete genome sequence of the model actinomycete Streptomyces coelicolor A3(2).</title>
        <authorList>
            <person name="Bentley S.D."/>
            <person name="Chater K.F."/>
            <person name="Cerdeno-Tarraga A.M."/>
            <person name="Challis G.L."/>
            <person name="Thomson N.R."/>
            <person name="James K.D."/>
            <person name="Harris D.E."/>
            <person name="Quail M.A."/>
            <person name="Kieser H."/>
            <person name="Harper D."/>
            <person name="Bateman A."/>
            <person name="Brown S."/>
            <person name="Chandra G."/>
            <person name="Chen C.W."/>
            <person name="Collins M."/>
            <person name="Cronin A."/>
            <person name="Fraser A."/>
            <person name="Goble A."/>
            <person name="Hidalgo J."/>
            <person name="Hornsby T."/>
            <person name="Howarth S."/>
            <person name="Huang C.H."/>
            <person name="Kieser T."/>
            <person name="Larke L."/>
            <person name="Murphy L."/>
            <person name="Oliver K."/>
            <person name="O'Neil S."/>
            <person name="Rabbinowitsch E."/>
            <person name="Rajandream M.A."/>
            <person name="Rutherford K."/>
            <person name="Rutter S."/>
            <person name="Seeger K."/>
            <person name="Saunders D."/>
            <person name="Sharp S."/>
            <person name="Squares R."/>
            <person name="Squares S."/>
            <person name="Taylor K."/>
            <person name="Warren T."/>
            <person name="Wietzorrek A."/>
            <person name="Woodward J."/>
            <person name="Barrell B.G."/>
            <person name="Parkhill J."/>
            <person name="Hopwood D.A."/>
        </authorList>
    </citation>
    <scope>NUCLEOTIDE SEQUENCE [LARGE SCALE GENOMIC DNA]</scope>
    <source>
        <strain evidence="3">ATCC BAA-471 / A3(2) / M145</strain>
    </source>
</reference>
<dbReference type="PROSITE" id="PS51186">
    <property type="entry name" value="GNAT"/>
    <property type="match status" value="1"/>
</dbReference>
<dbReference type="EMBL" id="AL939114">
    <property type="protein sequence ID" value="CAB87342.1"/>
    <property type="molecule type" value="Genomic_DNA"/>
</dbReference>
<dbReference type="PaxDb" id="100226-SCO2992"/>
<organism evidence="2 3">
    <name type="scientific">Streptomyces coelicolor (strain ATCC BAA-471 / A3(2) / M145)</name>
    <dbReference type="NCBI Taxonomy" id="100226"/>
    <lineage>
        <taxon>Bacteria</taxon>
        <taxon>Bacillati</taxon>
        <taxon>Actinomycetota</taxon>
        <taxon>Actinomycetes</taxon>
        <taxon>Kitasatosporales</taxon>
        <taxon>Streptomycetaceae</taxon>
        <taxon>Streptomyces</taxon>
        <taxon>Streptomyces albidoflavus group</taxon>
    </lineage>
</organism>
<dbReference type="OrthoDB" id="4549080at2"/>
<dbReference type="InParanoid" id="Q9L043"/>